<evidence type="ECO:0000313" key="2">
    <source>
        <dbReference type="EMBL" id="GJT70945.1"/>
    </source>
</evidence>
<organism evidence="2 3">
    <name type="scientific">Tanacetum coccineum</name>
    <dbReference type="NCBI Taxonomy" id="301880"/>
    <lineage>
        <taxon>Eukaryota</taxon>
        <taxon>Viridiplantae</taxon>
        <taxon>Streptophyta</taxon>
        <taxon>Embryophyta</taxon>
        <taxon>Tracheophyta</taxon>
        <taxon>Spermatophyta</taxon>
        <taxon>Magnoliopsida</taxon>
        <taxon>eudicotyledons</taxon>
        <taxon>Gunneridae</taxon>
        <taxon>Pentapetalae</taxon>
        <taxon>asterids</taxon>
        <taxon>campanulids</taxon>
        <taxon>Asterales</taxon>
        <taxon>Asteraceae</taxon>
        <taxon>Asteroideae</taxon>
        <taxon>Anthemideae</taxon>
        <taxon>Anthemidinae</taxon>
        <taxon>Tanacetum</taxon>
    </lineage>
</organism>
<accession>A0ABQ5G622</accession>
<reference evidence="2" key="1">
    <citation type="journal article" date="2022" name="Int. J. Mol. Sci.">
        <title>Draft Genome of Tanacetum Coccineum: Genomic Comparison of Closely Related Tanacetum-Family Plants.</title>
        <authorList>
            <person name="Yamashiro T."/>
            <person name="Shiraishi A."/>
            <person name="Nakayama K."/>
            <person name="Satake H."/>
        </authorList>
    </citation>
    <scope>NUCLEOTIDE SEQUENCE</scope>
</reference>
<keyword evidence="3" id="KW-1185">Reference proteome</keyword>
<sequence>MVGSLLDVSVGSSVPLDFVLWTMRELPPSMTISVPGETRPLLLSVTIQLQHHLSIGLLLLLRRISGCLVSHLKIDYLSYFGLAATCGCGCSLDHLPRVLVGEERQLKACSLLHQAQILDQIMLELEVNRIPKVIGGRRVNIGSLLQPDIWANKSCLTDFHYEGEMCGAFVGQKRKRAESQRRRGRRRVTHCEIPSPSTDLTPHNLLLDRNTLAGLGLARVFTLPVKKYTHEAGQSKETLSKVHYVALSLFLEVDVGQVPMAVSEPPSSSCRRSVQQNQPVTQPYPASDSRDIVCLYYMLRVESVSRANNANVLWCYKNKLELSRAASDVEKNSSDCGKRKLTTYKDFDIFETYSQLSARNVRPRFSSDLPQASGVNTSQPMYNEAVSSMFVHTIRF</sequence>
<dbReference type="Proteomes" id="UP001151760">
    <property type="component" value="Unassembled WGS sequence"/>
</dbReference>
<gene>
    <name evidence="2" type="ORF">Tco_1030231</name>
</gene>
<name>A0ABQ5G622_9ASTR</name>
<reference evidence="2" key="2">
    <citation type="submission" date="2022-01" db="EMBL/GenBank/DDBJ databases">
        <authorList>
            <person name="Yamashiro T."/>
            <person name="Shiraishi A."/>
            <person name="Satake H."/>
            <person name="Nakayama K."/>
        </authorList>
    </citation>
    <scope>NUCLEOTIDE SEQUENCE</scope>
</reference>
<proteinExistence type="predicted"/>
<comment type="caution">
    <text evidence="2">The sequence shown here is derived from an EMBL/GenBank/DDBJ whole genome shotgun (WGS) entry which is preliminary data.</text>
</comment>
<dbReference type="EMBL" id="BQNB010018125">
    <property type="protein sequence ID" value="GJT70945.1"/>
    <property type="molecule type" value="Genomic_DNA"/>
</dbReference>
<feature type="compositionally biased region" description="Polar residues" evidence="1">
    <location>
        <begin position="265"/>
        <end position="281"/>
    </location>
</feature>
<evidence type="ECO:0000313" key="3">
    <source>
        <dbReference type="Proteomes" id="UP001151760"/>
    </source>
</evidence>
<protein>
    <submittedName>
        <fullName evidence="2">Uncharacterized protein</fullName>
    </submittedName>
</protein>
<evidence type="ECO:0000256" key="1">
    <source>
        <dbReference type="SAM" id="MobiDB-lite"/>
    </source>
</evidence>
<feature type="region of interest" description="Disordered" evidence="1">
    <location>
        <begin position="264"/>
        <end position="283"/>
    </location>
</feature>